<sequence length="118" mass="12754">MKNKYLVVFALLGLVVHGQIFAPEGLNMPGNWDSWSNPPTNNALRGVQGAPGGRVQIKTGLGTNIYQTIFSVAASGGDLVGGPYQWLFTSGPTGEYYKNKWAGVNVSMNTFQTYTHNT</sequence>
<name>A0A369A711_9FLAO</name>
<accession>A0A369A711</accession>
<protein>
    <submittedName>
        <fullName evidence="1">Uncharacterized protein</fullName>
    </submittedName>
</protein>
<evidence type="ECO:0000313" key="1">
    <source>
        <dbReference type="EMBL" id="RCX05140.1"/>
    </source>
</evidence>
<keyword evidence="2" id="KW-1185">Reference proteome</keyword>
<reference evidence="1 2" key="1">
    <citation type="submission" date="2018-07" db="EMBL/GenBank/DDBJ databases">
        <title>Genomic Encyclopedia of Type Strains, Phase IV (KMG-IV): sequencing the most valuable type-strain genomes for metagenomic binning, comparative biology and taxonomic classification.</title>
        <authorList>
            <person name="Goeker M."/>
        </authorList>
    </citation>
    <scope>NUCLEOTIDE SEQUENCE [LARGE SCALE GENOMIC DNA]</scope>
    <source>
        <strain evidence="1 2">DSM 21410</strain>
    </source>
</reference>
<proteinExistence type="predicted"/>
<dbReference type="Proteomes" id="UP000253517">
    <property type="component" value="Unassembled WGS sequence"/>
</dbReference>
<gene>
    <name evidence="1" type="ORF">DES35_101423</name>
</gene>
<dbReference type="EMBL" id="QPJS01000001">
    <property type="protein sequence ID" value="RCX05140.1"/>
    <property type="molecule type" value="Genomic_DNA"/>
</dbReference>
<organism evidence="1 2">
    <name type="scientific">Schleiferia thermophila</name>
    <dbReference type="NCBI Taxonomy" id="884107"/>
    <lineage>
        <taxon>Bacteria</taxon>
        <taxon>Pseudomonadati</taxon>
        <taxon>Bacteroidota</taxon>
        <taxon>Flavobacteriia</taxon>
        <taxon>Flavobacteriales</taxon>
        <taxon>Schleiferiaceae</taxon>
        <taxon>Schleiferia</taxon>
    </lineage>
</organism>
<dbReference type="AlphaFoldDB" id="A0A369A711"/>
<comment type="caution">
    <text evidence="1">The sequence shown here is derived from an EMBL/GenBank/DDBJ whole genome shotgun (WGS) entry which is preliminary data.</text>
</comment>
<dbReference type="RefSeq" id="WP_114365665.1">
    <property type="nucleotide sequence ID" value="NZ_BHZF01000001.1"/>
</dbReference>
<evidence type="ECO:0000313" key="2">
    <source>
        <dbReference type="Proteomes" id="UP000253517"/>
    </source>
</evidence>